<dbReference type="GO" id="GO:0005737">
    <property type="term" value="C:cytoplasm"/>
    <property type="evidence" value="ECO:0007669"/>
    <property type="project" value="TreeGrafter"/>
</dbReference>
<dbReference type="RefSeq" id="WP_366924355.1">
    <property type="nucleotide sequence ID" value="NZ_CP121694.1"/>
</dbReference>
<dbReference type="Gene3D" id="3.20.20.70">
    <property type="entry name" value="Aldolase class I"/>
    <property type="match status" value="1"/>
</dbReference>
<dbReference type="PANTHER" id="PTHR32179">
    <property type="entry name" value="NICOTINATE-NUCLEOTIDE PYROPHOSPHORYLASE [CARBOXYLATING]"/>
    <property type="match status" value="1"/>
</dbReference>
<dbReference type="Pfam" id="PF02749">
    <property type="entry name" value="QRPTase_N"/>
    <property type="match status" value="1"/>
</dbReference>
<name>A0AAU0UMW4_9FIRM</name>
<proteinExistence type="inferred from homology"/>
<dbReference type="Pfam" id="PF01729">
    <property type="entry name" value="QRPTase_C"/>
    <property type="match status" value="1"/>
</dbReference>
<comment type="catalytic activity">
    <reaction evidence="4">
        <text>nicotinate beta-D-ribonucleotide + CO2 + diphosphate = quinolinate + 5-phospho-alpha-D-ribose 1-diphosphate + 2 H(+)</text>
        <dbReference type="Rhea" id="RHEA:12733"/>
        <dbReference type="ChEBI" id="CHEBI:15378"/>
        <dbReference type="ChEBI" id="CHEBI:16526"/>
        <dbReference type="ChEBI" id="CHEBI:29959"/>
        <dbReference type="ChEBI" id="CHEBI:33019"/>
        <dbReference type="ChEBI" id="CHEBI:57502"/>
        <dbReference type="ChEBI" id="CHEBI:58017"/>
        <dbReference type="EC" id="2.4.2.19"/>
    </reaction>
</comment>
<evidence type="ECO:0000256" key="1">
    <source>
        <dbReference type="ARBA" id="ARBA00009400"/>
    </source>
</evidence>
<dbReference type="Gene3D" id="3.90.1170.20">
    <property type="entry name" value="Quinolinate phosphoribosyl transferase, N-terminal domain"/>
    <property type="match status" value="1"/>
</dbReference>
<dbReference type="AlphaFoldDB" id="A0AAU0UMW4"/>
<dbReference type="PANTHER" id="PTHR32179:SF3">
    <property type="entry name" value="NICOTINATE-NUCLEOTIDE PYROPHOSPHORYLASE [CARBOXYLATING]"/>
    <property type="match status" value="1"/>
</dbReference>
<feature type="domain" description="Quinolinate phosphoribosyl transferase C-terminal" evidence="5">
    <location>
        <begin position="93"/>
        <end position="267"/>
    </location>
</feature>
<dbReference type="SUPFAM" id="SSF54675">
    <property type="entry name" value="Nicotinate/Quinolinate PRTase N-terminal domain-like"/>
    <property type="match status" value="1"/>
</dbReference>
<dbReference type="InterPro" id="IPR027277">
    <property type="entry name" value="NadC/ModD"/>
</dbReference>
<evidence type="ECO:0000259" key="5">
    <source>
        <dbReference type="Pfam" id="PF01729"/>
    </source>
</evidence>
<dbReference type="InterPro" id="IPR002638">
    <property type="entry name" value="Quinolinate_PRibosylTrfase_C"/>
</dbReference>
<evidence type="ECO:0000256" key="3">
    <source>
        <dbReference type="ARBA" id="ARBA00022679"/>
    </source>
</evidence>
<dbReference type="InterPro" id="IPR013785">
    <property type="entry name" value="Aldolase_TIM"/>
</dbReference>
<dbReference type="SUPFAM" id="SSF51690">
    <property type="entry name" value="Nicotinate/Quinolinate PRTase C-terminal domain-like"/>
    <property type="match status" value="1"/>
</dbReference>
<keyword evidence="8" id="KW-1185">Reference proteome</keyword>
<dbReference type="Proteomes" id="UP001329915">
    <property type="component" value="Chromosome"/>
</dbReference>
<dbReference type="EMBL" id="CP121694">
    <property type="protein sequence ID" value="WRO21515.1"/>
    <property type="molecule type" value="Genomic_DNA"/>
</dbReference>
<comment type="similarity">
    <text evidence="1">Belongs to the NadC/ModD family.</text>
</comment>
<dbReference type="InterPro" id="IPR037128">
    <property type="entry name" value="Quinolinate_PRibosylTase_N_sf"/>
</dbReference>
<feature type="domain" description="Quinolinate phosphoribosyl transferase N-terminal" evidence="6">
    <location>
        <begin position="15"/>
        <end position="91"/>
    </location>
</feature>
<sequence length="271" mass="29072">MHYGTIDVREILFHSIHNKHITARITVEREGVIAGSKYAREKLAELGVKVEYLAEDGAKVLPDDVVAAISGTPKQITSAEDAVIGNLTKTSGIATASTQAVKLADGKIRIVSGAWKKMPLLIKHMVREAVAIGGAAFRIADTPFVYLDKNYVRIFNKSIPAVLKAAKIMPDRLAVIQLRGETGSIGEEVAEAAAGGADILMIDTGKHADAVEAIKVLNQLGIRQDKQVAFAGGVQIEDIPDYARLGIDILDIGSRIIDAPLLDMKMDVINT</sequence>
<gene>
    <name evidence="7" type="ORF">MFMK1_001325</name>
</gene>
<organism evidence="7 8">
    <name type="scientific">Metallumcola ferriviriculae</name>
    <dbReference type="NCBI Taxonomy" id="3039180"/>
    <lineage>
        <taxon>Bacteria</taxon>
        <taxon>Bacillati</taxon>
        <taxon>Bacillota</taxon>
        <taxon>Clostridia</taxon>
        <taxon>Neomoorellales</taxon>
        <taxon>Desulfitibacteraceae</taxon>
        <taxon>Metallumcola</taxon>
    </lineage>
</organism>
<accession>A0AAU0UMW4</accession>
<dbReference type="GO" id="GO:0009435">
    <property type="term" value="P:NAD+ biosynthetic process"/>
    <property type="evidence" value="ECO:0007669"/>
    <property type="project" value="InterPro"/>
</dbReference>
<evidence type="ECO:0000256" key="4">
    <source>
        <dbReference type="ARBA" id="ARBA00047445"/>
    </source>
</evidence>
<reference evidence="7 8" key="1">
    <citation type="submission" date="2023-04" db="EMBL/GenBank/DDBJ databases">
        <authorList>
            <person name="Hsu D."/>
        </authorList>
    </citation>
    <scope>NUCLEOTIDE SEQUENCE [LARGE SCALE GENOMIC DNA]</scope>
    <source>
        <strain evidence="7 8">MK1</strain>
    </source>
</reference>
<dbReference type="GO" id="GO:0004514">
    <property type="term" value="F:nicotinate-nucleotide diphosphorylase (carboxylating) activity"/>
    <property type="evidence" value="ECO:0007669"/>
    <property type="project" value="UniProtKB-EC"/>
</dbReference>
<evidence type="ECO:0000256" key="2">
    <source>
        <dbReference type="ARBA" id="ARBA00022676"/>
    </source>
</evidence>
<evidence type="ECO:0000313" key="7">
    <source>
        <dbReference type="EMBL" id="WRO21515.1"/>
    </source>
</evidence>
<dbReference type="InterPro" id="IPR036068">
    <property type="entry name" value="Nicotinate_pribotase-like_C"/>
</dbReference>
<dbReference type="InterPro" id="IPR022412">
    <property type="entry name" value="Quinolinate_PRibosylTrfase_N"/>
</dbReference>
<evidence type="ECO:0000259" key="6">
    <source>
        <dbReference type="Pfam" id="PF02749"/>
    </source>
</evidence>
<dbReference type="GO" id="GO:0034213">
    <property type="term" value="P:quinolinate catabolic process"/>
    <property type="evidence" value="ECO:0007669"/>
    <property type="project" value="TreeGrafter"/>
</dbReference>
<evidence type="ECO:0000313" key="8">
    <source>
        <dbReference type="Proteomes" id="UP001329915"/>
    </source>
</evidence>
<protein>
    <submittedName>
        <fullName evidence="7">Nicotinate-nucleotide pyrophosphorylase</fullName>
    </submittedName>
</protein>
<dbReference type="KEGG" id="dbc:MFMK1_001325"/>
<keyword evidence="2" id="KW-0328">Glycosyltransferase</keyword>
<keyword evidence="3" id="KW-0808">Transferase</keyword>